<comment type="catalytic activity">
    <reaction evidence="7">
        <text>L-ornithine + H(+) = putrescine + CO2</text>
        <dbReference type="Rhea" id="RHEA:22964"/>
        <dbReference type="ChEBI" id="CHEBI:15378"/>
        <dbReference type="ChEBI" id="CHEBI:16526"/>
        <dbReference type="ChEBI" id="CHEBI:46911"/>
        <dbReference type="ChEBI" id="CHEBI:326268"/>
        <dbReference type="EC" id="4.1.1.17"/>
    </reaction>
</comment>
<evidence type="ECO:0000256" key="2">
    <source>
        <dbReference type="ARBA" id="ARBA00010671"/>
    </source>
</evidence>
<dbReference type="Gene3D" id="3.40.50.220">
    <property type="match status" value="1"/>
</dbReference>
<dbReference type="PANTHER" id="PTHR45229:SF3">
    <property type="entry name" value="BIODEGRADATIVE ARGININE DECARBOXYLASE"/>
    <property type="match status" value="1"/>
</dbReference>
<evidence type="ECO:0000256" key="3">
    <source>
        <dbReference type="ARBA" id="ARBA00022793"/>
    </source>
</evidence>
<dbReference type="Pfam" id="PF03711">
    <property type="entry name" value="OKR_DC_1_C"/>
    <property type="match status" value="1"/>
</dbReference>
<dbReference type="EC" id="4.1.1.17" evidence="6"/>
<dbReference type="GO" id="GO:0030170">
    <property type="term" value="F:pyridoxal phosphate binding"/>
    <property type="evidence" value="ECO:0007669"/>
    <property type="project" value="TreeGrafter"/>
</dbReference>
<dbReference type="InterPro" id="IPR015424">
    <property type="entry name" value="PyrdxlP-dep_Trfase"/>
</dbReference>
<protein>
    <recommendedName>
        <fullName evidence="6">ornithine decarboxylase</fullName>
        <ecNumber evidence="6">4.1.1.17</ecNumber>
    </recommendedName>
</protein>
<feature type="modified residue" description="N6-(pyridoxal phosphate)lysine" evidence="8">
    <location>
        <position position="410"/>
    </location>
</feature>
<dbReference type="PIRSF" id="PIRSF009393">
    <property type="entry name" value="Orn_decarb"/>
    <property type="match status" value="1"/>
</dbReference>
<evidence type="ECO:0000256" key="6">
    <source>
        <dbReference type="ARBA" id="ARBA00034138"/>
    </source>
</evidence>
<dbReference type="InterPro" id="IPR000310">
    <property type="entry name" value="Orn/Lys/Arg_deCO2ase_major_dom"/>
</dbReference>
<evidence type="ECO:0000313" key="10">
    <source>
        <dbReference type="EMBL" id="VWB60974.1"/>
    </source>
</evidence>
<dbReference type="InterPro" id="IPR011193">
    <property type="entry name" value="Orn/lys/arg_de-COase"/>
</dbReference>
<dbReference type="NCBIfam" id="NF010092">
    <property type="entry name" value="PRK13578.1"/>
    <property type="match status" value="1"/>
</dbReference>
<dbReference type="InterPro" id="IPR036633">
    <property type="entry name" value="Prn/Lys/Arg_de-COase_C_sf"/>
</dbReference>
<dbReference type="GO" id="GO:0006520">
    <property type="term" value="P:amino acid metabolic process"/>
    <property type="evidence" value="ECO:0007669"/>
    <property type="project" value="InterPro"/>
</dbReference>
<keyword evidence="5" id="KW-0456">Lyase</keyword>
<dbReference type="Proteomes" id="UP000494172">
    <property type="component" value="Unassembled WGS sequence"/>
</dbReference>
<dbReference type="InterPro" id="IPR005308">
    <property type="entry name" value="OKR_de-COase_N"/>
</dbReference>
<dbReference type="Gene3D" id="3.90.100.10">
    <property type="entry name" value="Orn/Lys/Arg decarboxylase, C-terminal domain"/>
    <property type="match status" value="1"/>
</dbReference>
<dbReference type="FunFam" id="3.40.640.10:FF:000008">
    <property type="entry name" value="Lysine decarboxylase, inducible"/>
    <property type="match status" value="1"/>
</dbReference>
<keyword evidence="4 8" id="KW-0663">Pyridoxal phosphate</keyword>
<feature type="domain" description="Orn/Lys/Arg decarboxylases family 1 pyridoxal-P attachment site" evidence="9">
    <location>
        <begin position="405"/>
        <end position="419"/>
    </location>
</feature>
<dbReference type="CDD" id="cd00615">
    <property type="entry name" value="Orn_deC_like"/>
    <property type="match status" value="1"/>
</dbReference>
<dbReference type="InterPro" id="IPR027464">
    <property type="entry name" value="Ornithine_deCO2ase_N"/>
</dbReference>
<dbReference type="EMBL" id="CABVPX010000010">
    <property type="protein sequence ID" value="VWB60974.1"/>
    <property type="molecule type" value="Genomic_DNA"/>
</dbReference>
<evidence type="ECO:0000259" key="9">
    <source>
        <dbReference type="PROSITE" id="PS00703"/>
    </source>
</evidence>
<dbReference type="InterPro" id="IPR015421">
    <property type="entry name" value="PyrdxlP-dep_Trfase_major"/>
</dbReference>
<reference evidence="10 11" key="1">
    <citation type="submission" date="2019-09" db="EMBL/GenBank/DDBJ databases">
        <authorList>
            <person name="Depoorter E."/>
        </authorList>
    </citation>
    <scope>NUCLEOTIDE SEQUENCE [LARGE SCALE GENOMIC DNA]</scope>
    <source>
        <strain evidence="10">LMG 24066</strain>
    </source>
</reference>
<dbReference type="Pfam" id="PF03709">
    <property type="entry name" value="OKR_DC_1_N"/>
    <property type="match status" value="1"/>
</dbReference>
<dbReference type="FunFam" id="3.90.1150.10:FF:000032">
    <property type="entry name" value="Ornithine decarboxylase SpeF"/>
    <property type="match status" value="1"/>
</dbReference>
<gene>
    <name evidence="10" type="ORF">BAR24066_02820</name>
</gene>
<evidence type="ECO:0000256" key="7">
    <source>
        <dbReference type="ARBA" id="ARBA00049127"/>
    </source>
</evidence>
<evidence type="ECO:0000313" key="11">
    <source>
        <dbReference type="Proteomes" id="UP000494172"/>
    </source>
</evidence>
<sequence>MVRSRLCRTAQGYIEPRAFGIQHSRERFNRLRRMSDQDDAPARIALPLPHIYGRVRVSLLKIAVEPALIGAFLTTHEQVDVFQTDFTNIAAIVVGIDSAQKVLKAVEKTGFAIPFFVAVEPDQEVPPSILPSASGVIQLRHGGRHYYGRQISAAADIYSENLLPPFFKVMREYVQRGYVEFDCPGHQGGQFFSNHPLGRMFFDFFGETIFRADLCNADVRLGDLLIHEGPALEAQRNAARIYNADKTYFVLNGTSTSNKVVTSALLAPGDLVLFDRNNHKSVHLGALVLSGARPVYLETARNAWGLIGGVDSAALGEARIRDAIRDVAPERADLPRPFRLAVIQLGTYDGTIYNAREIVDRIGHLCDYILFDSAWVGYEQFIPMMQDCSPLMLTLGPDDPGIFVTQSVHKQQAGFSQTSQIHKKDSHIEGQKRFCDHRRFNNAYMIHASTSPFYPMFAALDVNAQMHAGPAGKRLWRDCVAHGVDARKLLMKTCRQIRPFVPQQVDGRPWADYPTEQIVDDLRFFRFHPADTWHGFEGYADDQYFVDPCKLLLTTPGIDPDTHEYASFGAPAPILARYLREHGVVPEKADLYTILFLLTPSESFGKLQHLVAHLAQFERHLDQDTPLREAIPSLCEAYPELYGTMRLRQLCQRMHDFYRSHDMKHLQKQMFRRAQFPKQAMQPQAANAELIRNNVELVTLDRIEGRIATEGALPYPPGIFCVVPGEAWGGPALDYFRALEAGINALPGFEPEIQGVYLETKPDGTKQASAYVVAAGADASRA</sequence>
<comment type="similarity">
    <text evidence="2">Belongs to the Orn/Lys/Arg decarboxylase class-I family.</text>
</comment>
<dbReference type="AlphaFoldDB" id="A0A9Q9SHZ9"/>
<dbReference type="InterPro" id="IPR011006">
    <property type="entry name" value="CheY-like_superfamily"/>
</dbReference>
<evidence type="ECO:0000256" key="4">
    <source>
        <dbReference type="ARBA" id="ARBA00022898"/>
    </source>
</evidence>
<dbReference type="PROSITE" id="PS00703">
    <property type="entry name" value="OKR_DC_1"/>
    <property type="match status" value="1"/>
</dbReference>
<dbReference type="InterPro" id="IPR015422">
    <property type="entry name" value="PyrdxlP-dep_Trfase_small"/>
</dbReference>
<keyword evidence="3" id="KW-0210">Decarboxylase</keyword>
<dbReference type="PANTHER" id="PTHR45229">
    <property type="entry name" value="CONSTITUTIVE ORNITHINE DECARBOXYLASE"/>
    <property type="match status" value="1"/>
</dbReference>
<dbReference type="Gene3D" id="3.40.640.10">
    <property type="entry name" value="Type I PLP-dependent aspartate aminotransferase-like (Major domain)"/>
    <property type="match status" value="1"/>
</dbReference>
<comment type="cofactor">
    <cofactor evidence="1">
        <name>pyridoxal 5'-phosphate</name>
        <dbReference type="ChEBI" id="CHEBI:597326"/>
    </cofactor>
</comment>
<dbReference type="SUPFAM" id="SSF52172">
    <property type="entry name" value="CheY-like"/>
    <property type="match status" value="1"/>
</dbReference>
<evidence type="ECO:0000256" key="5">
    <source>
        <dbReference type="ARBA" id="ARBA00023239"/>
    </source>
</evidence>
<name>A0A9Q9SHZ9_9BURK</name>
<comment type="caution">
    <text evidence="10">The sequence shown here is derived from an EMBL/GenBank/DDBJ whole genome shotgun (WGS) entry which is preliminary data.</text>
</comment>
<dbReference type="SUPFAM" id="SSF53383">
    <property type="entry name" value="PLP-dependent transferases"/>
    <property type="match status" value="1"/>
</dbReference>
<accession>A0A9Q9SHZ9</accession>
<evidence type="ECO:0000256" key="1">
    <source>
        <dbReference type="ARBA" id="ARBA00001933"/>
    </source>
</evidence>
<evidence type="ECO:0000256" key="8">
    <source>
        <dbReference type="PIRSR" id="PIRSR009393-1"/>
    </source>
</evidence>
<dbReference type="GO" id="GO:0005829">
    <property type="term" value="C:cytosol"/>
    <property type="evidence" value="ECO:0007669"/>
    <property type="project" value="TreeGrafter"/>
</dbReference>
<organism evidence="10 11">
    <name type="scientific">Burkholderia arboris</name>
    <dbReference type="NCBI Taxonomy" id="488730"/>
    <lineage>
        <taxon>Bacteria</taxon>
        <taxon>Pseudomonadati</taxon>
        <taxon>Pseudomonadota</taxon>
        <taxon>Betaproteobacteria</taxon>
        <taxon>Burkholderiales</taxon>
        <taxon>Burkholderiaceae</taxon>
        <taxon>Burkholderia</taxon>
        <taxon>Burkholderia cepacia complex</taxon>
    </lineage>
</organism>
<dbReference type="SUPFAM" id="SSF55904">
    <property type="entry name" value="Ornithine decarboxylase C-terminal domain"/>
    <property type="match status" value="1"/>
</dbReference>
<dbReference type="Gene3D" id="3.90.1150.10">
    <property type="entry name" value="Aspartate Aminotransferase, domain 1"/>
    <property type="match status" value="1"/>
</dbReference>
<dbReference type="Pfam" id="PF01276">
    <property type="entry name" value="OKR_DC_1"/>
    <property type="match status" value="1"/>
</dbReference>
<proteinExistence type="inferred from homology"/>
<dbReference type="GO" id="GO:0004586">
    <property type="term" value="F:ornithine decarboxylase activity"/>
    <property type="evidence" value="ECO:0007669"/>
    <property type="project" value="UniProtKB-EC"/>
</dbReference>
<dbReference type="InterPro" id="IPR008286">
    <property type="entry name" value="Prn/Lys/Arg_de-COase_C"/>
</dbReference>